<protein>
    <submittedName>
        <fullName evidence="2">DUF3054 domain-containing protein</fullName>
    </submittedName>
</protein>
<keyword evidence="3" id="KW-1185">Reference proteome</keyword>
<feature type="transmembrane region" description="Helical" evidence="1">
    <location>
        <begin position="66"/>
        <end position="83"/>
    </location>
</feature>
<evidence type="ECO:0000313" key="2">
    <source>
        <dbReference type="EMBL" id="QIK73535.1"/>
    </source>
</evidence>
<dbReference type="RefSeq" id="WP_166234603.1">
    <property type="nucleotide sequence ID" value="NZ_CP049865.1"/>
</dbReference>
<dbReference type="KEGG" id="prv:G7070_16270"/>
<gene>
    <name evidence="2" type="ORF">G7070_16270</name>
</gene>
<name>A0A6G7Y9Q4_9ACTN</name>
<proteinExistence type="predicted"/>
<keyword evidence="1" id="KW-0812">Transmembrane</keyword>
<dbReference type="AlphaFoldDB" id="A0A6G7Y9Q4"/>
<organism evidence="2 3">
    <name type="scientific">Propioniciclava coleopterorum</name>
    <dbReference type="NCBI Taxonomy" id="2714937"/>
    <lineage>
        <taxon>Bacteria</taxon>
        <taxon>Bacillati</taxon>
        <taxon>Actinomycetota</taxon>
        <taxon>Actinomycetes</taxon>
        <taxon>Propionibacteriales</taxon>
        <taxon>Propionibacteriaceae</taxon>
        <taxon>Propioniciclava</taxon>
    </lineage>
</organism>
<evidence type="ECO:0000256" key="1">
    <source>
        <dbReference type="SAM" id="Phobius"/>
    </source>
</evidence>
<dbReference type="EMBL" id="CP049865">
    <property type="protein sequence ID" value="QIK73535.1"/>
    <property type="molecule type" value="Genomic_DNA"/>
</dbReference>
<dbReference type="Pfam" id="PF11255">
    <property type="entry name" value="DUF3054"/>
    <property type="match status" value="1"/>
</dbReference>
<feature type="transmembrane region" description="Helical" evidence="1">
    <location>
        <begin position="38"/>
        <end position="54"/>
    </location>
</feature>
<accession>A0A6G7Y9Q4</accession>
<keyword evidence="1" id="KW-1133">Transmembrane helix</keyword>
<feature type="transmembrane region" description="Helical" evidence="1">
    <location>
        <begin position="89"/>
        <end position="114"/>
    </location>
</feature>
<dbReference type="InterPro" id="IPR021414">
    <property type="entry name" value="DUF3054"/>
</dbReference>
<keyword evidence="1" id="KW-0472">Membrane</keyword>
<dbReference type="Proteomes" id="UP000501058">
    <property type="component" value="Chromosome"/>
</dbReference>
<sequence>MNRTAAIVLDLVLVVAFAALGRSSHAEALDVAGLSRTALPFVAGALLAWITLIMRRADGTTLRTGAFVWAITLIGGMVFRVLIGDTIAVAFVIVAAITLAVFLVGWRLIAWLVARRRGATTAH</sequence>
<reference evidence="2 3" key="1">
    <citation type="submission" date="2020-03" db="EMBL/GenBank/DDBJ databases">
        <title>Propioniciclava sp. nov., isolated from Hydrophilus acuminatus.</title>
        <authorList>
            <person name="Hyun D.-W."/>
            <person name="Bae J.-W."/>
        </authorList>
    </citation>
    <scope>NUCLEOTIDE SEQUENCE [LARGE SCALE GENOMIC DNA]</scope>
    <source>
        <strain evidence="2 3">HDW11</strain>
    </source>
</reference>
<evidence type="ECO:0000313" key="3">
    <source>
        <dbReference type="Proteomes" id="UP000501058"/>
    </source>
</evidence>